<dbReference type="KEGG" id="sshi:J5U23_03032"/>
<evidence type="ECO:0000313" key="3">
    <source>
        <dbReference type="Proteomes" id="UP000694018"/>
    </source>
</evidence>
<feature type="transmembrane region" description="Helical" evidence="1">
    <location>
        <begin position="136"/>
        <end position="156"/>
    </location>
</feature>
<sequence>MSSTGYNPFNWKFVLLSQVMMILFSLVLSFFPKYFIEFYILYILVYLGITSVIMMRSNPLLRERRSLGEIANARTLYEEKKASELVNKDEEYLKETTEVMKKNFSSMGIMFLYMIILVLIYNYVIIRFVTHIDNTLYKFGFFVLYFELLYGVSFLMNRRVLKFQTNIPMAPTSYKITEKGVIATDRSGVFLPSKYLVDAQISQNRDKKYVEIKSSSKFPFHVRLYSQDIDKVTELIERVKKIELKKQSSAES</sequence>
<proteinExistence type="predicted"/>
<gene>
    <name evidence="2" type="ORF">J5U23_03032</name>
</gene>
<name>A0A8F5BRH8_SACSH</name>
<feature type="transmembrane region" description="Helical" evidence="1">
    <location>
        <begin position="38"/>
        <end position="55"/>
    </location>
</feature>
<accession>A0A8F5BRH8</accession>
<dbReference type="PIRSF" id="PIRSF014484">
    <property type="entry name" value="UCP014484"/>
    <property type="match status" value="1"/>
</dbReference>
<evidence type="ECO:0000256" key="1">
    <source>
        <dbReference type="SAM" id="Phobius"/>
    </source>
</evidence>
<dbReference type="AlphaFoldDB" id="A0A8F5BRH8"/>
<dbReference type="Proteomes" id="UP000694018">
    <property type="component" value="Chromosome"/>
</dbReference>
<dbReference type="InterPro" id="IPR009198">
    <property type="entry name" value="UCP014484_TM"/>
</dbReference>
<dbReference type="OrthoDB" id="33069at2157"/>
<dbReference type="GeneID" id="65564505"/>
<protein>
    <submittedName>
        <fullName evidence="2">Integral membrane protein</fullName>
    </submittedName>
</protein>
<organism evidence="2 3">
    <name type="scientific">Saccharolobus shibatae (strain ATCC 51178 / DSM 5389 / JCM 8931 / NBRC 15437 / B12)</name>
    <name type="common">Sulfolobus shibatae</name>
    <dbReference type="NCBI Taxonomy" id="523848"/>
    <lineage>
        <taxon>Archaea</taxon>
        <taxon>Thermoproteota</taxon>
        <taxon>Thermoprotei</taxon>
        <taxon>Sulfolobales</taxon>
        <taxon>Sulfolobaceae</taxon>
        <taxon>Saccharolobus</taxon>
    </lineage>
</organism>
<reference evidence="2" key="1">
    <citation type="journal article" date="2021" name="Environ. Microbiol.">
        <title>New insights into the diversity and evolution of the archaeal mobilome from three complete genomes of Saccharolobus shibatae.</title>
        <authorList>
            <person name="Medvedeva S."/>
            <person name="Brandt D."/>
            <person name="Cvirkaite-Krupovic V."/>
            <person name="Liu Y."/>
            <person name="Severinov K."/>
            <person name="Ishino S."/>
            <person name="Ishino Y."/>
            <person name="Prangishvili D."/>
            <person name="Kalinowski J."/>
            <person name="Krupovic M."/>
        </authorList>
    </citation>
    <scope>NUCLEOTIDE SEQUENCE</scope>
    <source>
        <strain evidence="2">B12</strain>
    </source>
</reference>
<keyword evidence="1" id="KW-1133">Transmembrane helix</keyword>
<evidence type="ECO:0000313" key="2">
    <source>
        <dbReference type="EMBL" id="QXJ30141.1"/>
    </source>
</evidence>
<keyword evidence="1" id="KW-0812">Transmembrane</keyword>
<feature type="transmembrane region" description="Helical" evidence="1">
    <location>
        <begin position="12"/>
        <end position="32"/>
    </location>
</feature>
<dbReference type="EMBL" id="CP077717">
    <property type="protein sequence ID" value="QXJ30141.1"/>
    <property type="molecule type" value="Genomic_DNA"/>
</dbReference>
<dbReference type="RefSeq" id="WP_218266515.1">
    <property type="nucleotide sequence ID" value="NZ_CP077717.1"/>
</dbReference>
<dbReference type="Pfam" id="PF09973">
    <property type="entry name" value="DUF2208"/>
    <property type="match status" value="1"/>
</dbReference>
<keyword evidence="1" id="KW-0472">Membrane</keyword>
<feature type="transmembrane region" description="Helical" evidence="1">
    <location>
        <begin position="110"/>
        <end position="130"/>
    </location>
</feature>